<sequence>MTAYEALGMAIAQAARDGRIPPCAYDPDMWVGSDHEDKQHAAQICLSGRCPVVQACRVAAEVRILGSGDRDAVGVSLAGTRVRVRHRNRPGQETWVCDNHGTAAHPHCPETAGLAALIGVAS</sequence>
<reference evidence="2 3" key="1">
    <citation type="journal article" date="2013" name="ISME J.">
        <title>A metabolic model for members of the genus Tetrasphaera involved in enhanced biological phosphorus removal.</title>
        <authorList>
            <person name="Kristiansen R."/>
            <person name="Nguyen H.T.T."/>
            <person name="Saunders A.M."/>
            <person name="Nielsen J.L."/>
            <person name="Wimmer R."/>
            <person name="Le V.Q."/>
            <person name="McIlroy S.J."/>
            <person name="Petrovski S."/>
            <person name="Seviour R.J."/>
            <person name="Calteau A."/>
            <person name="Nielsen K.L."/>
            <person name="Nielsen P.H."/>
        </authorList>
    </citation>
    <scope>NUCLEOTIDE SEQUENCE [LARGE SCALE GENOMIC DNA]</scope>
    <source>
        <strain evidence="2 3">T1-X7</strain>
    </source>
</reference>
<comment type="caution">
    <text evidence="2">The sequence shown here is derived from an EMBL/GenBank/DDBJ whole genome shotgun (WGS) entry which is preliminary data.</text>
</comment>
<evidence type="ECO:0000259" key="1">
    <source>
        <dbReference type="PROSITE" id="PS51674"/>
    </source>
</evidence>
<accession>A0A077M0J8</accession>
<keyword evidence="3" id="KW-1185">Reference proteome</keyword>
<protein>
    <recommendedName>
        <fullName evidence="1">4Fe-4S Wbl-type domain-containing protein</fullName>
    </recommendedName>
</protein>
<dbReference type="STRING" id="1194083.BN12_220013"/>
<feature type="domain" description="4Fe-4S Wbl-type" evidence="1">
    <location>
        <begin position="22"/>
        <end position="87"/>
    </location>
</feature>
<evidence type="ECO:0000313" key="2">
    <source>
        <dbReference type="EMBL" id="CCH77735.1"/>
    </source>
</evidence>
<proteinExistence type="predicted"/>
<dbReference type="Proteomes" id="UP000035721">
    <property type="component" value="Unassembled WGS sequence"/>
</dbReference>
<dbReference type="PROSITE" id="PS51674">
    <property type="entry name" value="4FE4S_WBL"/>
    <property type="match status" value="1"/>
</dbReference>
<name>A0A077M0J8_9MICO</name>
<dbReference type="RefSeq" id="WP_157635344.1">
    <property type="nucleotide sequence ID" value="NZ_HF570958.1"/>
</dbReference>
<dbReference type="InterPro" id="IPR034768">
    <property type="entry name" value="4FE4S_WBL"/>
</dbReference>
<dbReference type="AlphaFoldDB" id="A0A077M0J8"/>
<dbReference type="EMBL" id="CAJB01000135">
    <property type="protein sequence ID" value="CCH77735.1"/>
    <property type="molecule type" value="Genomic_DNA"/>
</dbReference>
<gene>
    <name evidence="2" type="ORF">BN12_220013</name>
</gene>
<organism evidence="2 3">
    <name type="scientific">Nostocoides japonicum T1-X7</name>
    <dbReference type="NCBI Taxonomy" id="1194083"/>
    <lineage>
        <taxon>Bacteria</taxon>
        <taxon>Bacillati</taxon>
        <taxon>Actinomycetota</taxon>
        <taxon>Actinomycetes</taxon>
        <taxon>Micrococcales</taxon>
        <taxon>Intrasporangiaceae</taxon>
        <taxon>Nostocoides</taxon>
    </lineage>
</organism>
<dbReference type="OrthoDB" id="3733871at2"/>
<evidence type="ECO:0000313" key="3">
    <source>
        <dbReference type="Proteomes" id="UP000035721"/>
    </source>
</evidence>